<dbReference type="Gene3D" id="3.30.300.30">
    <property type="match status" value="1"/>
</dbReference>
<name>A0A0A2SW94_9GAMM</name>
<evidence type="ECO:0000256" key="9">
    <source>
        <dbReference type="ARBA" id="ARBA00023136"/>
    </source>
</evidence>
<dbReference type="GO" id="GO:0071973">
    <property type="term" value="P:bacterial-type flagellum-dependent cell motility"/>
    <property type="evidence" value="ECO:0007669"/>
    <property type="project" value="InterPro"/>
</dbReference>
<dbReference type="AlphaFoldDB" id="A0A0A2SW94"/>
<evidence type="ECO:0000256" key="7">
    <source>
        <dbReference type="ARBA" id="ARBA00022692"/>
    </source>
</evidence>
<feature type="domain" description="Flagellar M-ring C-terminal" evidence="16">
    <location>
        <begin position="253"/>
        <end position="415"/>
    </location>
</feature>
<dbReference type="GO" id="GO:0005886">
    <property type="term" value="C:plasma membrane"/>
    <property type="evidence" value="ECO:0007669"/>
    <property type="project" value="UniProtKB-SubCell"/>
</dbReference>
<organism evidence="17 18">
    <name type="scientific">Legionella norrlandica</name>
    <dbReference type="NCBI Taxonomy" id="1498499"/>
    <lineage>
        <taxon>Bacteria</taxon>
        <taxon>Pseudomonadati</taxon>
        <taxon>Pseudomonadota</taxon>
        <taxon>Gammaproteobacteria</taxon>
        <taxon>Legionellales</taxon>
        <taxon>Legionellaceae</taxon>
        <taxon>Legionella</taxon>
    </lineage>
</organism>
<dbReference type="Pfam" id="PF08345">
    <property type="entry name" value="YscJ_FliF_C"/>
    <property type="match status" value="1"/>
</dbReference>
<comment type="similarity">
    <text evidence="4 12">Belongs to the FliF family.</text>
</comment>
<feature type="transmembrane region" description="Helical" evidence="14">
    <location>
        <begin position="24"/>
        <end position="44"/>
    </location>
</feature>
<dbReference type="InterPro" id="IPR013556">
    <property type="entry name" value="Flag_M-ring_C"/>
</dbReference>
<dbReference type="Proteomes" id="UP000054422">
    <property type="component" value="Unassembled WGS sequence"/>
</dbReference>
<feature type="compositionally biased region" description="Polar residues" evidence="13">
    <location>
        <begin position="283"/>
        <end position="303"/>
    </location>
</feature>
<dbReference type="PIRSF" id="PIRSF004862">
    <property type="entry name" value="FliF"/>
    <property type="match status" value="1"/>
</dbReference>
<dbReference type="PANTHER" id="PTHR30046:SF0">
    <property type="entry name" value="FLAGELLAR M-RING PROTEIN"/>
    <property type="match status" value="1"/>
</dbReference>
<evidence type="ECO:0000313" key="17">
    <source>
        <dbReference type="EMBL" id="KGP63724.1"/>
    </source>
</evidence>
<feature type="domain" description="Flagellar M-ring N-terminal" evidence="15">
    <location>
        <begin position="45"/>
        <end position="220"/>
    </location>
</feature>
<accession>A0A0A2SW94</accession>
<proteinExistence type="inferred from homology"/>
<comment type="subcellular location">
    <subcellularLocation>
        <location evidence="2 12">Bacterial flagellum basal body</location>
    </subcellularLocation>
    <subcellularLocation>
        <location evidence="3">Cell membrane</location>
        <topology evidence="3">Multi-pass membrane protein</topology>
    </subcellularLocation>
</comment>
<evidence type="ECO:0000256" key="5">
    <source>
        <dbReference type="ARBA" id="ARBA00017949"/>
    </source>
</evidence>
<dbReference type="EMBL" id="JNCF01000011">
    <property type="protein sequence ID" value="KGP63724.1"/>
    <property type="molecule type" value="Genomic_DNA"/>
</dbReference>
<dbReference type="InterPro" id="IPR000067">
    <property type="entry name" value="FlgMring_FliF"/>
</dbReference>
<keyword evidence="6" id="KW-1003">Cell membrane</keyword>
<dbReference type="RefSeq" id="WP_035888105.1">
    <property type="nucleotide sequence ID" value="NZ_JNCF01000011.1"/>
</dbReference>
<evidence type="ECO:0000256" key="1">
    <source>
        <dbReference type="ARBA" id="ARBA00003820"/>
    </source>
</evidence>
<dbReference type="Pfam" id="PF01514">
    <property type="entry name" value="YscJ_FliF"/>
    <property type="match status" value="1"/>
</dbReference>
<evidence type="ECO:0000256" key="12">
    <source>
        <dbReference type="PIRNR" id="PIRNR004862"/>
    </source>
</evidence>
<keyword evidence="10 12" id="KW-0975">Bacterial flagellum</keyword>
<evidence type="ECO:0000256" key="3">
    <source>
        <dbReference type="ARBA" id="ARBA00004651"/>
    </source>
</evidence>
<keyword evidence="18" id="KW-1185">Reference proteome</keyword>
<evidence type="ECO:0000256" key="2">
    <source>
        <dbReference type="ARBA" id="ARBA00004117"/>
    </source>
</evidence>
<dbReference type="PANTHER" id="PTHR30046">
    <property type="entry name" value="FLAGELLAR M-RING PROTEIN"/>
    <property type="match status" value="1"/>
</dbReference>
<keyword evidence="7 14" id="KW-0812">Transmembrane</keyword>
<reference evidence="17 18" key="1">
    <citation type="submission" date="2014-05" db="EMBL/GenBank/DDBJ databases">
        <authorList>
            <person name="Rizzardi K."/>
            <person name="Winiecka-Krusnell J."/>
            <person name="Ramliden M."/>
            <person name="Alm E."/>
            <person name="Andersson S."/>
            <person name="Byfors S."/>
        </authorList>
    </citation>
    <scope>NUCLEOTIDE SEQUENCE [LARGE SCALE GENOMIC DNA]</scope>
    <source>
        <strain evidence="17 18">LEGN</strain>
    </source>
</reference>
<dbReference type="OrthoDB" id="8554211at2"/>
<feature type="transmembrane region" description="Helical" evidence="14">
    <location>
        <begin position="437"/>
        <end position="455"/>
    </location>
</feature>
<keyword evidence="8 14" id="KW-1133">Transmembrane helix</keyword>
<feature type="compositionally biased region" description="Polar residues" evidence="13">
    <location>
        <begin position="310"/>
        <end position="337"/>
    </location>
</feature>
<sequence>MDQSITKVLEVLRDLFQFDVTKRIFFLVGVTLSVVLGISLYHWVQSPIYAPLPYYVDGDNLSAIMQELDKGGILYKVNEYNHTVSVPVNDLEKAKLNLSIAGVSKDNVFSLAYLNDSNQFGSSQFLENARYVHALEADLARTISKIQGVNAAKVHLAIPQRNIFSDENTKPSASVMVNFTPGYEHDKEIIKSIIQLIAASVPGLEPRSVVITNQYGHYLSSILNQDSYLNQEELDYQNSLQMYYERRIKSLISPMVGINKASISVNIDLDFTQQEEAKEAFDPNQTTVRSEQTLSENTSSANASGVPGALSNQAPTNKEQNNQNSPQTGQSRSQSIKNYEVSKSMQYKKSSTPKIKTISVAVIVDEDMVLDKKTNKMVPKPLSQDKLDKLTELVKSTIGFNSKRGDQVTVVNSVFKSEKIETPTQIPFWEKPLFLEWSKQILGVILGFLFLLLIYKKFIASFKPKEAKMVPSLALGITGEHQITPEMMHLKEEQIKLLKDLVLKDPNKVANIIKKWIAN</sequence>
<dbReference type="InterPro" id="IPR006182">
    <property type="entry name" value="FliF_N_dom"/>
</dbReference>
<gene>
    <name evidence="17" type="ORF">EP47_05010</name>
</gene>
<evidence type="ECO:0000313" key="18">
    <source>
        <dbReference type="Proteomes" id="UP000054422"/>
    </source>
</evidence>
<evidence type="ECO:0000259" key="15">
    <source>
        <dbReference type="Pfam" id="PF01514"/>
    </source>
</evidence>
<comment type="function">
    <text evidence="1 12">The M ring may be actively involved in energy transduction.</text>
</comment>
<dbReference type="InterPro" id="IPR043427">
    <property type="entry name" value="YscJ/FliF"/>
</dbReference>
<dbReference type="STRING" id="1498499.EP47_05010"/>
<dbReference type="GO" id="GO:0003774">
    <property type="term" value="F:cytoskeletal motor activity"/>
    <property type="evidence" value="ECO:0007669"/>
    <property type="project" value="InterPro"/>
</dbReference>
<evidence type="ECO:0000256" key="11">
    <source>
        <dbReference type="ARBA" id="ARBA00025936"/>
    </source>
</evidence>
<comment type="caution">
    <text evidence="17">The sequence shown here is derived from an EMBL/GenBank/DDBJ whole genome shotgun (WGS) entry which is preliminary data.</text>
</comment>
<evidence type="ECO:0000256" key="4">
    <source>
        <dbReference type="ARBA" id="ARBA00007971"/>
    </source>
</evidence>
<evidence type="ECO:0000256" key="13">
    <source>
        <dbReference type="SAM" id="MobiDB-lite"/>
    </source>
</evidence>
<comment type="subunit">
    <text evidence="11">The basal body constitutes a major portion of the flagellar organelle and consists of four rings (L,P,S, and M) mounted on a central rod. The M ring is integral to the inner membrane of the cell and may be connected to the flagellar rod via the S ring. The S (supramembrane ring) lies just distal to the M ring. The L and P rings lie in the outer membrane and the periplasmic space, respectively.</text>
</comment>
<dbReference type="PRINTS" id="PR01009">
    <property type="entry name" value="FLGMRINGFLIF"/>
</dbReference>
<dbReference type="GO" id="GO:0009431">
    <property type="term" value="C:bacterial-type flagellum basal body, MS ring"/>
    <property type="evidence" value="ECO:0007669"/>
    <property type="project" value="InterPro"/>
</dbReference>
<feature type="region of interest" description="Disordered" evidence="13">
    <location>
        <begin position="278"/>
        <end position="337"/>
    </location>
</feature>
<keyword evidence="9 14" id="KW-0472">Membrane</keyword>
<dbReference type="InterPro" id="IPR045851">
    <property type="entry name" value="AMP-bd_C_sf"/>
</dbReference>
<evidence type="ECO:0000256" key="10">
    <source>
        <dbReference type="ARBA" id="ARBA00023143"/>
    </source>
</evidence>
<protein>
    <recommendedName>
        <fullName evidence="5 12">Flagellar M-ring protein</fullName>
    </recommendedName>
</protein>
<evidence type="ECO:0000256" key="8">
    <source>
        <dbReference type="ARBA" id="ARBA00022989"/>
    </source>
</evidence>
<evidence type="ECO:0000256" key="6">
    <source>
        <dbReference type="ARBA" id="ARBA00022475"/>
    </source>
</evidence>
<dbReference type="NCBIfam" id="TIGR00206">
    <property type="entry name" value="fliF"/>
    <property type="match status" value="1"/>
</dbReference>
<evidence type="ECO:0000259" key="16">
    <source>
        <dbReference type="Pfam" id="PF08345"/>
    </source>
</evidence>
<evidence type="ECO:0000256" key="14">
    <source>
        <dbReference type="SAM" id="Phobius"/>
    </source>
</evidence>